<accession>A0ABV6RZB7</accession>
<dbReference type="InterPro" id="IPR009057">
    <property type="entry name" value="Homeodomain-like_sf"/>
</dbReference>
<name>A0ABV6RZB7_9GAMM</name>
<evidence type="ECO:0000313" key="5">
    <source>
        <dbReference type="Proteomes" id="UP001589896"/>
    </source>
</evidence>
<organism evidence="4 5">
    <name type="scientific">Lysobacter korlensis</name>
    <dbReference type="NCBI Taxonomy" id="553636"/>
    <lineage>
        <taxon>Bacteria</taxon>
        <taxon>Pseudomonadati</taxon>
        <taxon>Pseudomonadota</taxon>
        <taxon>Gammaproteobacteria</taxon>
        <taxon>Lysobacterales</taxon>
        <taxon>Lysobacteraceae</taxon>
        <taxon>Lysobacter</taxon>
    </lineage>
</organism>
<dbReference type="Proteomes" id="UP001589896">
    <property type="component" value="Unassembled WGS sequence"/>
</dbReference>
<protein>
    <submittedName>
        <fullName evidence="4">TetR/AcrR family transcriptional regulator</fullName>
    </submittedName>
</protein>
<evidence type="ECO:0000256" key="1">
    <source>
        <dbReference type="ARBA" id="ARBA00023125"/>
    </source>
</evidence>
<dbReference type="PROSITE" id="PS50977">
    <property type="entry name" value="HTH_TETR_2"/>
    <property type="match status" value="1"/>
</dbReference>
<dbReference type="InterPro" id="IPR050109">
    <property type="entry name" value="HTH-type_TetR-like_transc_reg"/>
</dbReference>
<gene>
    <name evidence="4" type="ORF">ACFFGH_25695</name>
</gene>
<keyword evidence="1 2" id="KW-0238">DNA-binding</keyword>
<comment type="caution">
    <text evidence="4">The sequence shown here is derived from an EMBL/GenBank/DDBJ whole genome shotgun (WGS) entry which is preliminary data.</text>
</comment>
<dbReference type="RefSeq" id="WP_386673668.1">
    <property type="nucleotide sequence ID" value="NZ_JBHLTG010000007.1"/>
</dbReference>
<keyword evidence="5" id="KW-1185">Reference proteome</keyword>
<evidence type="ECO:0000259" key="3">
    <source>
        <dbReference type="PROSITE" id="PS50977"/>
    </source>
</evidence>
<dbReference type="InterPro" id="IPR001647">
    <property type="entry name" value="HTH_TetR"/>
</dbReference>
<dbReference type="PANTHER" id="PTHR30055:SF239">
    <property type="entry name" value="TRANSCRIPTIONAL REGULATORY PROTEIN"/>
    <property type="match status" value="1"/>
</dbReference>
<feature type="DNA-binding region" description="H-T-H motif" evidence="2">
    <location>
        <begin position="29"/>
        <end position="48"/>
    </location>
</feature>
<dbReference type="PANTHER" id="PTHR30055">
    <property type="entry name" value="HTH-TYPE TRANSCRIPTIONAL REGULATOR RUTR"/>
    <property type="match status" value="1"/>
</dbReference>
<proteinExistence type="predicted"/>
<dbReference type="SUPFAM" id="SSF46689">
    <property type="entry name" value="Homeodomain-like"/>
    <property type="match status" value="1"/>
</dbReference>
<dbReference type="Gene3D" id="1.10.357.10">
    <property type="entry name" value="Tetracycline Repressor, domain 2"/>
    <property type="match status" value="1"/>
</dbReference>
<dbReference type="EMBL" id="JBHLTG010000007">
    <property type="protein sequence ID" value="MFC0681238.1"/>
    <property type="molecule type" value="Genomic_DNA"/>
</dbReference>
<dbReference type="PRINTS" id="PR00455">
    <property type="entry name" value="HTHTETR"/>
</dbReference>
<reference evidence="4 5" key="1">
    <citation type="submission" date="2024-09" db="EMBL/GenBank/DDBJ databases">
        <authorList>
            <person name="Sun Q."/>
            <person name="Mori K."/>
        </authorList>
    </citation>
    <scope>NUCLEOTIDE SEQUENCE [LARGE SCALE GENOMIC DNA]</scope>
    <source>
        <strain evidence="4 5">KCTC 23076</strain>
    </source>
</reference>
<evidence type="ECO:0000256" key="2">
    <source>
        <dbReference type="PROSITE-ProRule" id="PRU00335"/>
    </source>
</evidence>
<feature type="domain" description="HTH tetR-type" evidence="3">
    <location>
        <begin position="6"/>
        <end position="66"/>
    </location>
</feature>
<evidence type="ECO:0000313" key="4">
    <source>
        <dbReference type="EMBL" id="MFC0681238.1"/>
    </source>
</evidence>
<sequence>MTPHTKLKPTDWVDAAMQALAEGGVEAVSVEGLARRLGVSKGSFYWHFTGRPALLEAVLALWEKEGTDDLIVHALAIEDPVARLRLLTEESLEATSRGVDVARTEMAIRSWAARDAQVGERFLHVERRRVEFLAAQIRELGYDAETALRLSKAMNLAVVGLFVERVSGSEFADESALQLMIERLITEAPRLE</sequence>
<dbReference type="Pfam" id="PF00440">
    <property type="entry name" value="TetR_N"/>
    <property type="match status" value="1"/>
</dbReference>